<sequence length="202" mass="22927">MLVSEETRFVNVGKSMTSELFVYPGHGQRKSRRRLNVFHNVVSARFRKPVLQIRRLSFVLKKTTISEENGESEKEEILFKGPYGPLSSGILLPTPKISLVAGRTSRVGYHEFLRQQRKFSTSNNTGLDFVQREAESKDAKADPPDRSPFLSGKIHSRTAAGVFRGSGPEVVPFIPFPKESFEAEKDEYRRNEFPRSEGAKHE</sequence>
<gene>
    <name evidence="2" type="ORF">HZH68_001797</name>
</gene>
<dbReference type="EMBL" id="JACSDZ010000001">
    <property type="protein sequence ID" value="KAF7419144.1"/>
    <property type="molecule type" value="Genomic_DNA"/>
</dbReference>
<keyword evidence="3" id="KW-1185">Reference proteome</keyword>
<reference evidence="2" key="1">
    <citation type="journal article" date="2020" name="G3 (Bethesda)">
        <title>High-Quality Assemblies for Three Invasive Social Wasps from the &lt;i&gt;Vespula&lt;/i&gt; Genus.</title>
        <authorList>
            <person name="Harrop T.W.R."/>
            <person name="Guhlin J."/>
            <person name="McLaughlin G.M."/>
            <person name="Permina E."/>
            <person name="Stockwell P."/>
            <person name="Gilligan J."/>
            <person name="Le Lec M.F."/>
            <person name="Gruber M.A.M."/>
            <person name="Quinn O."/>
            <person name="Lovegrove M."/>
            <person name="Duncan E.J."/>
            <person name="Remnant E.J."/>
            <person name="Van Eeckhoven J."/>
            <person name="Graham B."/>
            <person name="Knapp R.A."/>
            <person name="Langford K.W."/>
            <person name="Kronenberg Z."/>
            <person name="Press M.O."/>
            <person name="Eacker S.M."/>
            <person name="Wilson-Rankin E.E."/>
            <person name="Purcell J."/>
            <person name="Lester P.J."/>
            <person name="Dearden P.K."/>
        </authorList>
    </citation>
    <scope>NUCLEOTIDE SEQUENCE</scope>
    <source>
        <strain evidence="2">Linc-1</strain>
    </source>
</reference>
<dbReference type="AlphaFoldDB" id="A0A834NWB6"/>
<name>A0A834NWB6_VESGE</name>
<dbReference type="Proteomes" id="UP000617340">
    <property type="component" value="Unassembled WGS sequence"/>
</dbReference>
<comment type="caution">
    <text evidence="2">The sequence shown here is derived from an EMBL/GenBank/DDBJ whole genome shotgun (WGS) entry which is preliminary data.</text>
</comment>
<protein>
    <submittedName>
        <fullName evidence="2">Uncharacterized protein</fullName>
    </submittedName>
</protein>
<feature type="compositionally biased region" description="Basic and acidic residues" evidence="1">
    <location>
        <begin position="133"/>
        <end position="145"/>
    </location>
</feature>
<evidence type="ECO:0000256" key="1">
    <source>
        <dbReference type="SAM" id="MobiDB-lite"/>
    </source>
</evidence>
<proteinExistence type="predicted"/>
<evidence type="ECO:0000313" key="3">
    <source>
        <dbReference type="Proteomes" id="UP000617340"/>
    </source>
</evidence>
<organism evidence="2 3">
    <name type="scientific">Vespula germanica</name>
    <name type="common">German yellow jacket</name>
    <name type="synonym">Paravespula germanica</name>
    <dbReference type="NCBI Taxonomy" id="30212"/>
    <lineage>
        <taxon>Eukaryota</taxon>
        <taxon>Metazoa</taxon>
        <taxon>Ecdysozoa</taxon>
        <taxon>Arthropoda</taxon>
        <taxon>Hexapoda</taxon>
        <taxon>Insecta</taxon>
        <taxon>Pterygota</taxon>
        <taxon>Neoptera</taxon>
        <taxon>Endopterygota</taxon>
        <taxon>Hymenoptera</taxon>
        <taxon>Apocrita</taxon>
        <taxon>Aculeata</taxon>
        <taxon>Vespoidea</taxon>
        <taxon>Vespidae</taxon>
        <taxon>Vespinae</taxon>
        <taxon>Vespula</taxon>
    </lineage>
</organism>
<feature type="region of interest" description="Disordered" evidence="1">
    <location>
        <begin position="133"/>
        <end position="152"/>
    </location>
</feature>
<accession>A0A834NWB6</accession>
<evidence type="ECO:0000313" key="2">
    <source>
        <dbReference type="EMBL" id="KAF7419144.1"/>
    </source>
</evidence>